<gene>
    <name evidence="1" type="ORF">B7H23_07650</name>
</gene>
<keyword evidence="2" id="KW-1185">Reference proteome</keyword>
<dbReference type="EMBL" id="NBYO01000001">
    <property type="protein sequence ID" value="OXT02738.1"/>
    <property type="molecule type" value="Genomic_DNA"/>
</dbReference>
<organism evidence="1 2">
    <name type="scientific">Notoacmeibacter marinus</name>
    <dbReference type="NCBI Taxonomy" id="1876515"/>
    <lineage>
        <taxon>Bacteria</taxon>
        <taxon>Pseudomonadati</taxon>
        <taxon>Pseudomonadota</taxon>
        <taxon>Alphaproteobacteria</taxon>
        <taxon>Hyphomicrobiales</taxon>
        <taxon>Notoacmeibacteraceae</taxon>
        <taxon>Notoacmeibacter</taxon>
    </lineage>
</organism>
<reference evidence="2" key="1">
    <citation type="journal article" date="2017" name="Int. J. Syst. Evol. Microbiol.">
        <title>Notoacmeibacter marinus gen. nov., sp. nov., isolated from the gut of a limpet and proposal of Notoacmeibacteraceae fam. nov. in the order Rhizobiales of the class Alphaproteobacteria.</title>
        <authorList>
            <person name="Huang Z."/>
            <person name="Guo F."/>
            <person name="Lai Q."/>
        </authorList>
    </citation>
    <scope>NUCLEOTIDE SEQUENCE [LARGE SCALE GENOMIC DNA]</scope>
    <source>
        <strain evidence="2">XMTR2A4</strain>
    </source>
</reference>
<accession>A0A231V3I4</accession>
<name>A0A231V3I4_9HYPH</name>
<evidence type="ECO:0000313" key="2">
    <source>
        <dbReference type="Proteomes" id="UP000215405"/>
    </source>
</evidence>
<dbReference type="RefSeq" id="WP_094076688.1">
    <property type="nucleotide sequence ID" value="NZ_NBYO01000001.1"/>
</dbReference>
<evidence type="ECO:0000313" key="1">
    <source>
        <dbReference type="EMBL" id="OXT02738.1"/>
    </source>
</evidence>
<comment type="caution">
    <text evidence="1">The sequence shown here is derived from an EMBL/GenBank/DDBJ whole genome shotgun (WGS) entry which is preliminary data.</text>
</comment>
<proteinExistence type="predicted"/>
<protein>
    <submittedName>
        <fullName evidence="1">Uncharacterized protein</fullName>
    </submittedName>
</protein>
<sequence length="223" mass="25393">MARSILIRIWQWLRKSADKSVEADEADDFTPKTAITMVTLAGWTDWKKFGRAVPANNMPPIRVFHRTSAKNIQRDHNVIYVEEFSSDQLQKQIDAAMASLKKAQIDSLPVKERSQVLKLLSHLRSEHGDEGCKRFCELSHLAFREIAENGMANEDPLASFWADFRTFIDVEKATQRGHPFSIEHFSGEIFVINDEKGARFEHSSGSSIQLSVLQQMMRGQSSI</sequence>
<dbReference type="AlphaFoldDB" id="A0A231V3I4"/>
<dbReference type="Proteomes" id="UP000215405">
    <property type="component" value="Unassembled WGS sequence"/>
</dbReference>